<dbReference type="EMBL" id="CP157199">
    <property type="protein sequence ID" value="XBG59813.1"/>
    <property type="molecule type" value="Genomic_DNA"/>
</dbReference>
<keyword evidence="1" id="KW-0812">Transmembrane</keyword>
<keyword evidence="1" id="KW-1133">Transmembrane helix</keyword>
<keyword evidence="1" id="KW-0472">Membrane</keyword>
<reference evidence="2" key="1">
    <citation type="submission" date="2024-05" db="EMBL/GenBank/DDBJ databases">
        <title>Pontimicrobium maritimus sp. nov., isolated form sea water.</title>
        <authorList>
            <person name="Muhammad N."/>
            <person name="Vuong T.Q."/>
            <person name="Han H.L."/>
            <person name="Kim S.-G."/>
        </authorList>
    </citation>
    <scope>NUCLEOTIDE SEQUENCE</scope>
    <source>
        <strain evidence="2">SW4</strain>
    </source>
</reference>
<dbReference type="RefSeq" id="WP_347921692.1">
    <property type="nucleotide sequence ID" value="NZ_CP157199.1"/>
</dbReference>
<organism evidence="2">
    <name type="scientific">Pontimicrobium sp. SW4</name>
    <dbReference type="NCBI Taxonomy" id="3153519"/>
    <lineage>
        <taxon>Bacteria</taxon>
        <taxon>Pseudomonadati</taxon>
        <taxon>Bacteroidota</taxon>
        <taxon>Flavobacteriia</taxon>
        <taxon>Flavobacteriales</taxon>
        <taxon>Flavobacteriaceae</taxon>
        <taxon>Pontimicrobium</taxon>
    </lineage>
</organism>
<sequence>MLTFFGMLALYIFWNPSETNIFPKCPVYGVTGIYCPGCGSQRAAHQILNGNIIEGIRHNYLIALLGLVLAYQAFMFIMNNVLQKGIVNLLHKPKVTLSILVIVILFWILRNINLFPFTELAP</sequence>
<evidence type="ECO:0000313" key="2">
    <source>
        <dbReference type="EMBL" id="XBG59813.1"/>
    </source>
</evidence>
<proteinExistence type="predicted"/>
<feature type="transmembrane region" description="Helical" evidence="1">
    <location>
        <begin position="60"/>
        <end position="82"/>
    </location>
</feature>
<accession>A0AAU7BP30</accession>
<protein>
    <submittedName>
        <fullName evidence="2">DUF2752 domain-containing protein</fullName>
    </submittedName>
</protein>
<dbReference type="Pfam" id="PF10825">
    <property type="entry name" value="DUF2752"/>
    <property type="match status" value="1"/>
</dbReference>
<dbReference type="AlphaFoldDB" id="A0AAU7BP30"/>
<name>A0AAU7BP30_9FLAO</name>
<evidence type="ECO:0000256" key="1">
    <source>
        <dbReference type="SAM" id="Phobius"/>
    </source>
</evidence>
<feature type="transmembrane region" description="Helical" evidence="1">
    <location>
        <begin position="94"/>
        <end position="112"/>
    </location>
</feature>
<dbReference type="InterPro" id="IPR021215">
    <property type="entry name" value="DUF2752"/>
</dbReference>
<gene>
    <name evidence="2" type="ORF">ABGB03_08055</name>
</gene>